<dbReference type="STRING" id="1802306.A3C72_00225"/>
<dbReference type="InterPro" id="IPR013328">
    <property type="entry name" value="6PGD_dom2"/>
</dbReference>
<dbReference type="SMART" id="SM01350">
    <property type="entry name" value="6PGD"/>
    <property type="match status" value="1"/>
</dbReference>
<evidence type="ECO:0000313" key="6">
    <source>
        <dbReference type="Proteomes" id="UP000177130"/>
    </source>
</evidence>
<proteinExistence type="inferred from homology"/>
<keyword evidence="3" id="KW-0311">Gluconate utilization</keyword>
<dbReference type="GO" id="GO:0050661">
    <property type="term" value="F:NADP binding"/>
    <property type="evidence" value="ECO:0007669"/>
    <property type="project" value="InterPro"/>
</dbReference>
<dbReference type="Proteomes" id="UP000177130">
    <property type="component" value="Unassembled WGS sequence"/>
</dbReference>
<keyword evidence="2" id="KW-0560">Oxidoreductase</keyword>
<dbReference type="SUPFAM" id="SSF48179">
    <property type="entry name" value="6-phosphogluconate dehydrogenase C-terminal domain-like"/>
    <property type="match status" value="1"/>
</dbReference>
<dbReference type="SUPFAM" id="SSF51735">
    <property type="entry name" value="NAD(P)-binding Rossmann-fold domains"/>
    <property type="match status" value="1"/>
</dbReference>
<dbReference type="InterPro" id="IPR036291">
    <property type="entry name" value="NAD(P)-bd_dom_sf"/>
</dbReference>
<dbReference type="InterPro" id="IPR006183">
    <property type="entry name" value="Pgluconate_DH"/>
</dbReference>
<evidence type="ECO:0000256" key="3">
    <source>
        <dbReference type="ARBA" id="ARBA00023064"/>
    </source>
</evidence>
<organism evidence="5 6">
    <name type="scientific">Candidatus Taylorbacteria bacterium RIFCSPHIGHO2_02_FULL_43_32b</name>
    <dbReference type="NCBI Taxonomy" id="1802306"/>
    <lineage>
        <taxon>Bacteria</taxon>
        <taxon>Candidatus Tayloriibacteriota</taxon>
    </lineage>
</organism>
<dbReference type="InterPro" id="IPR006115">
    <property type="entry name" value="6PGDH_NADP-bd"/>
</dbReference>
<dbReference type="Pfam" id="PF03446">
    <property type="entry name" value="NAD_binding_2"/>
    <property type="match status" value="1"/>
</dbReference>
<evidence type="ECO:0000259" key="4">
    <source>
        <dbReference type="SMART" id="SM01350"/>
    </source>
</evidence>
<dbReference type="NCBIfam" id="NF007161">
    <property type="entry name" value="PRK09599.1"/>
    <property type="match status" value="1"/>
</dbReference>
<reference evidence="5 6" key="1">
    <citation type="journal article" date="2016" name="Nat. Commun.">
        <title>Thousands of microbial genomes shed light on interconnected biogeochemical processes in an aquifer system.</title>
        <authorList>
            <person name="Anantharaman K."/>
            <person name="Brown C.T."/>
            <person name="Hug L.A."/>
            <person name="Sharon I."/>
            <person name="Castelle C.J."/>
            <person name="Probst A.J."/>
            <person name="Thomas B.C."/>
            <person name="Singh A."/>
            <person name="Wilkins M.J."/>
            <person name="Karaoz U."/>
            <person name="Brodie E.L."/>
            <person name="Williams K.H."/>
            <person name="Hubbard S.S."/>
            <person name="Banfield J.F."/>
        </authorList>
    </citation>
    <scope>NUCLEOTIDE SEQUENCE [LARGE SCALE GENOMIC DNA]</scope>
</reference>
<dbReference type="Pfam" id="PF00393">
    <property type="entry name" value="6PGD"/>
    <property type="match status" value="1"/>
</dbReference>
<comment type="caution">
    <text evidence="5">The sequence shown here is derived from an EMBL/GenBank/DDBJ whole genome shotgun (WGS) entry which is preliminary data.</text>
</comment>
<dbReference type="GO" id="GO:0006098">
    <property type="term" value="P:pentose-phosphate shunt"/>
    <property type="evidence" value="ECO:0007669"/>
    <property type="project" value="InterPro"/>
</dbReference>
<dbReference type="GO" id="GO:0004616">
    <property type="term" value="F:phosphogluconate dehydrogenase (decarboxylating) activity"/>
    <property type="evidence" value="ECO:0007669"/>
    <property type="project" value="InterPro"/>
</dbReference>
<dbReference type="Gene3D" id="1.10.1040.10">
    <property type="entry name" value="N-(1-d-carboxylethyl)-l-norvaline Dehydrogenase, domain 2"/>
    <property type="match status" value="1"/>
</dbReference>
<feature type="domain" description="6-phosphogluconate dehydrogenase C-terminal" evidence="4">
    <location>
        <begin position="170"/>
        <end position="300"/>
    </location>
</feature>
<dbReference type="PRINTS" id="PR00076">
    <property type="entry name" value="6PGDHDRGNASE"/>
</dbReference>
<evidence type="ECO:0000313" key="5">
    <source>
        <dbReference type="EMBL" id="OHA22515.1"/>
    </source>
</evidence>
<dbReference type="EMBL" id="MHRK01000052">
    <property type="protein sequence ID" value="OHA22515.1"/>
    <property type="molecule type" value="Genomic_DNA"/>
</dbReference>
<dbReference type="NCBIfam" id="TIGR00872">
    <property type="entry name" value="gnd_rel"/>
    <property type="match status" value="1"/>
</dbReference>
<dbReference type="InterPro" id="IPR004849">
    <property type="entry name" value="6DGDH_YqeC"/>
</dbReference>
<dbReference type="PANTHER" id="PTHR11811">
    <property type="entry name" value="6-PHOSPHOGLUCONATE DEHYDROGENASE"/>
    <property type="match status" value="1"/>
</dbReference>
<dbReference type="InterPro" id="IPR006114">
    <property type="entry name" value="6PGDH_C"/>
</dbReference>
<dbReference type="InterPro" id="IPR008927">
    <property type="entry name" value="6-PGluconate_DH-like_C_sf"/>
</dbReference>
<name>A0A1G2MF19_9BACT</name>
<comment type="similarity">
    <text evidence="1">Belongs to the 6-phosphogluconate dehydrogenase family.</text>
</comment>
<dbReference type="GO" id="GO:0019521">
    <property type="term" value="P:D-gluconate metabolic process"/>
    <property type="evidence" value="ECO:0007669"/>
    <property type="project" value="UniProtKB-KW"/>
</dbReference>
<evidence type="ECO:0000256" key="1">
    <source>
        <dbReference type="ARBA" id="ARBA00008419"/>
    </source>
</evidence>
<accession>A0A1G2MF19</accession>
<dbReference type="AlphaFoldDB" id="A0A1G2MF19"/>
<protein>
    <submittedName>
        <fullName evidence="5">6-phosphogluconate dehydrogenase (Decarboxylating)</fullName>
    </submittedName>
</protein>
<sequence>MKIAVLGLGRMGGQIARRLHKNDFEVLAWNRSLEPVAEIQKKGIWATSDLSELMNAMPPRKRIFWLMLPHSLVDDFLFSDNYLKSFLKRGDIVIDGGNSFFKDTVRRSKILAKKGIYYFDSGTSGGIWGEQNGFALMVGGPAPIFPVVRPIFKALSGGDNFAYLGKSGAGHFAKMVHNGIEYGMMEAIGEGYAVLQKSKYDFNLADVTKVYQKGTVIRSWLIDLCADIFKKENIEGTLGQIGATGEGEWTIKTAKELRVPISVIEQSFKVRKESRKSKNWSSYSNKIVALLRKQFGGHKINLK</sequence>
<evidence type="ECO:0000256" key="2">
    <source>
        <dbReference type="ARBA" id="ARBA00023002"/>
    </source>
</evidence>
<gene>
    <name evidence="5" type="ORF">A3C72_00225</name>
</gene>
<dbReference type="Gene3D" id="3.40.50.720">
    <property type="entry name" value="NAD(P)-binding Rossmann-like Domain"/>
    <property type="match status" value="1"/>
</dbReference>